<evidence type="ECO:0000313" key="2">
    <source>
        <dbReference type="Proteomes" id="UP001150581"/>
    </source>
</evidence>
<name>A0ACC1IUH9_9FUNG</name>
<dbReference type="Proteomes" id="UP001150581">
    <property type="component" value="Unassembled WGS sequence"/>
</dbReference>
<dbReference type="EMBL" id="JANBPG010000041">
    <property type="protein sequence ID" value="KAJ1901153.1"/>
    <property type="molecule type" value="Genomic_DNA"/>
</dbReference>
<sequence length="324" mass="33489">MKLVPASTIIFAAALAALTAAVAATTPIGGSNGSGSGIQKRQQSPIDGANESTHIGHADDSTGATNNADDSTDDNSEDKGPVSEPSNSPTASASEPTTASTSSTSSRISASTTSTETHISSSTKETENTKKSTNSDSLPTKNNGDDNNNDDESTEMTEEDTTTKPPSESCDNNGEKRCVGSGSNAFQSCEENIWVDQTCGGSDICGNNNKGEIACIDKNQVIVALESCSKKNEQRCDASDSSKYQTCDGTYWRTYGCSDNNLCSLVNDKAVCASADAPVVGGDGEYTVESYTLFEAKPFVPLSAATVKSGMGIATAIFVIVALV</sequence>
<gene>
    <name evidence="1" type="ORF">LPJ66_000972</name>
</gene>
<protein>
    <submittedName>
        <fullName evidence="1">Uncharacterized protein</fullName>
    </submittedName>
</protein>
<evidence type="ECO:0000313" key="1">
    <source>
        <dbReference type="EMBL" id="KAJ1901153.1"/>
    </source>
</evidence>
<reference evidence="1" key="1">
    <citation type="submission" date="2022-07" db="EMBL/GenBank/DDBJ databases">
        <title>Phylogenomic reconstructions and comparative analyses of Kickxellomycotina fungi.</title>
        <authorList>
            <person name="Reynolds N.K."/>
            <person name="Stajich J.E."/>
            <person name="Barry K."/>
            <person name="Grigoriev I.V."/>
            <person name="Crous P."/>
            <person name="Smith M.E."/>
        </authorList>
    </citation>
    <scope>NUCLEOTIDE SEQUENCE</scope>
    <source>
        <strain evidence="1">Benny 63K</strain>
    </source>
</reference>
<keyword evidence="2" id="KW-1185">Reference proteome</keyword>
<proteinExistence type="predicted"/>
<accession>A0ACC1IUH9</accession>
<comment type="caution">
    <text evidence="1">The sequence shown here is derived from an EMBL/GenBank/DDBJ whole genome shotgun (WGS) entry which is preliminary data.</text>
</comment>
<organism evidence="1 2">
    <name type="scientific">Kickxella alabastrina</name>
    <dbReference type="NCBI Taxonomy" id="61397"/>
    <lineage>
        <taxon>Eukaryota</taxon>
        <taxon>Fungi</taxon>
        <taxon>Fungi incertae sedis</taxon>
        <taxon>Zoopagomycota</taxon>
        <taxon>Kickxellomycotina</taxon>
        <taxon>Kickxellomycetes</taxon>
        <taxon>Kickxellales</taxon>
        <taxon>Kickxellaceae</taxon>
        <taxon>Kickxella</taxon>
    </lineage>
</organism>